<feature type="domain" description="N-acetyltransferase" evidence="1">
    <location>
        <begin position="174"/>
        <end position="319"/>
    </location>
</feature>
<comment type="caution">
    <text evidence="2">The sequence shown here is derived from an EMBL/GenBank/DDBJ whole genome shotgun (WGS) entry which is preliminary data.</text>
</comment>
<evidence type="ECO:0000313" key="2">
    <source>
        <dbReference type="EMBL" id="TCO16749.1"/>
    </source>
</evidence>
<reference evidence="2 3" key="1">
    <citation type="journal article" date="2015" name="Stand. Genomic Sci.">
        <title>Genomic Encyclopedia of Bacterial and Archaeal Type Strains, Phase III: the genomes of soil and plant-associated and newly described type strains.</title>
        <authorList>
            <person name="Whitman W.B."/>
            <person name="Woyke T."/>
            <person name="Klenk H.P."/>
            <person name="Zhou Y."/>
            <person name="Lilburn T.G."/>
            <person name="Beck B.J."/>
            <person name="De Vos P."/>
            <person name="Vandamme P."/>
            <person name="Eisen J.A."/>
            <person name="Garrity G."/>
            <person name="Hugenholtz P."/>
            <person name="Kyrpides N.C."/>
        </authorList>
    </citation>
    <scope>NUCLEOTIDE SEQUENCE [LARGE SCALE GENOMIC DNA]</scope>
    <source>
        <strain evidence="2 3">VKM Ac-2538</strain>
    </source>
</reference>
<dbReference type="Pfam" id="PF00583">
    <property type="entry name" value="Acetyltransf_1"/>
    <property type="match status" value="1"/>
</dbReference>
<protein>
    <submittedName>
        <fullName evidence="2">Ribosomal protein S18 acetylase RimI-like enzyme</fullName>
    </submittedName>
</protein>
<dbReference type="Proteomes" id="UP000295818">
    <property type="component" value="Unassembled WGS sequence"/>
</dbReference>
<organism evidence="2 3">
    <name type="scientific">Kribbella orskensis</name>
    <dbReference type="NCBI Taxonomy" id="2512216"/>
    <lineage>
        <taxon>Bacteria</taxon>
        <taxon>Bacillati</taxon>
        <taxon>Actinomycetota</taxon>
        <taxon>Actinomycetes</taxon>
        <taxon>Propionibacteriales</taxon>
        <taxon>Kribbellaceae</taxon>
        <taxon>Kribbella</taxon>
    </lineage>
</organism>
<sequence>MQTTAVLPGGLTVRAPEVGDAEAIFGLVSAYNTGLVGLPDCTLAEIGDGIVEPGFDRAADGWLVIAQDGAPVGYGSTYGRVGRQSIEIQLTSPEPVVAAWLFDRTMRRAHEMGREAGHAEITVDTFAYHDDEKLRALLEEHAFTIGTTYHRMRVDHTEPVEAPEVPDGVVVRRGALDDATQWTAHEVILDCFRGQYGFTPRPHDEWLEARNASSTMSWSDITLLEIDGRAVAVRDCSDNFLGENCGHVGMLGVLEEFRGRGLAKFLLRDAFALDAAAGRDGTILLVDTNNPTPALDLYLSVGFTPTLVFEGWQRTLPVS</sequence>
<dbReference type="SUPFAM" id="SSF55729">
    <property type="entry name" value="Acyl-CoA N-acyltransferases (Nat)"/>
    <property type="match status" value="1"/>
</dbReference>
<name>A0ABY2BD55_9ACTN</name>
<dbReference type="RefSeq" id="WP_132192935.1">
    <property type="nucleotide sequence ID" value="NZ_SLWM01000016.1"/>
</dbReference>
<dbReference type="EMBL" id="SLWM01000016">
    <property type="protein sequence ID" value="TCO16749.1"/>
    <property type="molecule type" value="Genomic_DNA"/>
</dbReference>
<dbReference type="InterPro" id="IPR016181">
    <property type="entry name" value="Acyl_CoA_acyltransferase"/>
</dbReference>
<proteinExistence type="predicted"/>
<dbReference type="CDD" id="cd04301">
    <property type="entry name" value="NAT_SF"/>
    <property type="match status" value="1"/>
</dbReference>
<dbReference type="Gene3D" id="3.40.630.30">
    <property type="match status" value="1"/>
</dbReference>
<evidence type="ECO:0000313" key="3">
    <source>
        <dbReference type="Proteomes" id="UP000295818"/>
    </source>
</evidence>
<dbReference type="InterPro" id="IPR000182">
    <property type="entry name" value="GNAT_dom"/>
</dbReference>
<keyword evidence="3" id="KW-1185">Reference proteome</keyword>
<accession>A0ABY2BD55</accession>
<dbReference type="PROSITE" id="PS51186">
    <property type="entry name" value="GNAT"/>
    <property type="match status" value="1"/>
</dbReference>
<gene>
    <name evidence="2" type="ORF">EV644_116121</name>
</gene>
<evidence type="ECO:0000259" key="1">
    <source>
        <dbReference type="PROSITE" id="PS51186"/>
    </source>
</evidence>